<dbReference type="CDD" id="cd00207">
    <property type="entry name" value="fer2"/>
    <property type="match status" value="1"/>
</dbReference>
<organism evidence="11 12">
    <name type="scientific">Olivibacter ginsenosidimutans</name>
    <dbReference type="NCBI Taxonomy" id="1176537"/>
    <lineage>
        <taxon>Bacteria</taxon>
        <taxon>Pseudomonadati</taxon>
        <taxon>Bacteroidota</taxon>
        <taxon>Sphingobacteriia</taxon>
        <taxon>Sphingobacteriales</taxon>
        <taxon>Sphingobacteriaceae</taxon>
        <taxon>Olivibacter</taxon>
    </lineage>
</organism>
<comment type="caution">
    <text evidence="11">The sequence shown here is derived from an EMBL/GenBank/DDBJ whole genome shotgun (WGS) entry which is preliminary data.</text>
</comment>
<dbReference type="InterPro" id="IPR017927">
    <property type="entry name" value="FAD-bd_FR_type"/>
</dbReference>
<evidence type="ECO:0000313" key="12">
    <source>
        <dbReference type="Proteomes" id="UP001501411"/>
    </source>
</evidence>
<dbReference type="Pfam" id="PF00970">
    <property type="entry name" value="FAD_binding_6"/>
    <property type="match status" value="1"/>
</dbReference>
<dbReference type="InterPro" id="IPR001041">
    <property type="entry name" value="2Fe-2S_ferredoxin-type"/>
</dbReference>
<keyword evidence="8" id="KW-0411">Iron-sulfur</keyword>
<dbReference type="InterPro" id="IPR050415">
    <property type="entry name" value="MRET"/>
</dbReference>
<evidence type="ECO:0000256" key="7">
    <source>
        <dbReference type="ARBA" id="ARBA00023004"/>
    </source>
</evidence>
<evidence type="ECO:0000256" key="2">
    <source>
        <dbReference type="ARBA" id="ARBA00022630"/>
    </source>
</evidence>
<evidence type="ECO:0000259" key="10">
    <source>
        <dbReference type="PROSITE" id="PS51384"/>
    </source>
</evidence>
<keyword evidence="3" id="KW-0001">2Fe-2S</keyword>
<dbReference type="InterPro" id="IPR001709">
    <property type="entry name" value="Flavoprot_Pyr_Nucl_cyt_Rdtase"/>
</dbReference>
<dbReference type="SUPFAM" id="SSF52343">
    <property type="entry name" value="Ferredoxin reductase-like, C-terminal NADP-linked domain"/>
    <property type="match status" value="1"/>
</dbReference>
<dbReference type="InterPro" id="IPR039261">
    <property type="entry name" value="FNR_nucleotide-bd"/>
</dbReference>
<feature type="domain" description="FAD-binding FR-type" evidence="10">
    <location>
        <begin position="3"/>
        <end position="107"/>
    </location>
</feature>
<dbReference type="PRINTS" id="PR00406">
    <property type="entry name" value="CYTB5RDTASE"/>
</dbReference>
<feature type="domain" description="2Fe-2S ferredoxin-type" evidence="9">
    <location>
        <begin position="261"/>
        <end position="348"/>
    </location>
</feature>
<evidence type="ECO:0000256" key="1">
    <source>
        <dbReference type="ARBA" id="ARBA00001974"/>
    </source>
</evidence>
<keyword evidence="7" id="KW-0408">Iron</keyword>
<evidence type="ECO:0000256" key="6">
    <source>
        <dbReference type="ARBA" id="ARBA00023002"/>
    </source>
</evidence>
<dbReference type="PROSITE" id="PS00197">
    <property type="entry name" value="2FE2S_FER_1"/>
    <property type="match status" value="1"/>
</dbReference>
<reference evidence="12" key="1">
    <citation type="journal article" date="2019" name="Int. J. Syst. Evol. Microbiol.">
        <title>The Global Catalogue of Microorganisms (GCM) 10K type strain sequencing project: providing services to taxonomists for standard genome sequencing and annotation.</title>
        <authorList>
            <consortium name="The Broad Institute Genomics Platform"/>
            <consortium name="The Broad Institute Genome Sequencing Center for Infectious Disease"/>
            <person name="Wu L."/>
            <person name="Ma J."/>
        </authorList>
    </citation>
    <scope>NUCLEOTIDE SEQUENCE [LARGE SCALE GENOMIC DNA]</scope>
    <source>
        <strain evidence="12">JCM 18200</strain>
    </source>
</reference>
<dbReference type="RefSeq" id="WP_345231862.1">
    <property type="nucleotide sequence ID" value="NZ_BAABIQ010000034.1"/>
</dbReference>
<sequence length="348" mass="39034">MADSLYQLRIISIKEETSDTKSFQLEATGKQAIYYESGQFLTLCFTHSNGEVVRRSYSISSSPLLNEPLTITVKKIPNGEFSRKLVDHAKVGDLLNSMGTSGLFTLPLIDKTTHRHFCFLAAGSGITPIYAHIKTLLFGSAATILLIYSNRNAHSTIFFDELLRLKEQFTQRFVIEFLFSESPLLMESRLSQPVFDILAQKHALYSNHKTLFYLCGPSAYMRMIHIKLRTEGIASENIKKELFVIQAPAFILPEPPDKEEHQVTIHFRDHDAQLAVQYPESILAVAKKNGVVIPYSCENGQCGSCAVKCTHGKVWMRYNEVLGAKALAEGYILTCTGYPIEGPVELML</sequence>
<dbReference type="PROSITE" id="PS51384">
    <property type="entry name" value="FAD_FR"/>
    <property type="match status" value="1"/>
</dbReference>
<evidence type="ECO:0000256" key="4">
    <source>
        <dbReference type="ARBA" id="ARBA00022723"/>
    </source>
</evidence>
<evidence type="ECO:0000313" key="11">
    <source>
        <dbReference type="EMBL" id="GAA4793539.1"/>
    </source>
</evidence>
<dbReference type="Pfam" id="PF00175">
    <property type="entry name" value="NAD_binding_1"/>
    <property type="match status" value="1"/>
</dbReference>
<dbReference type="EMBL" id="BAABIQ010000034">
    <property type="protein sequence ID" value="GAA4793539.1"/>
    <property type="molecule type" value="Genomic_DNA"/>
</dbReference>
<dbReference type="Gene3D" id="3.40.50.80">
    <property type="entry name" value="Nucleotide-binding domain of ferredoxin-NADP reductase (FNR) module"/>
    <property type="match status" value="1"/>
</dbReference>
<dbReference type="Gene3D" id="3.10.20.30">
    <property type="match status" value="1"/>
</dbReference>
<dbReference type="PROSITE" id="PS51085">
    <property type="entry name" value="2FE2S_FER_2"/>
    <property type="match status" value="1"/>
</dbReference>
<dbReference type="PANTHER" id="PTHR47354">
    <property type="entry name" value="NADH OXIDOREDUCTASE HCR"/>
    <property type="match status" value="1"/>
</dbReference>
<dbReference type="InterPro" id="IPR001433">
    <property type="entry name" value="OxRdtase_FAD/NAD-bd"/>
</dbReference>
<dbReference type="CDD" id="cd06214">
    <property type="entry name" value="PA_degradation_oxidoreductase_like"/>
    <property type="match status" value="1"/>
</dbReference>
<dbReference type="InterPro" id="IPR008333">
    <property type="entry name" value="Cbr1-like_FAD-bd_dom"/>
</dbReference>
<dbReference type="Pfam" id="PF00111">
    <property type="entry name" value="Fer2"/>
    <property type="match status" value="1"/>
</dbReference>
<accession>A0ABP9BCD4</accession>
<evidence type="ECO:0000256" key="3">
    <source>
        <dbReference type="ARBA" id="ARBA00022714"/>
    </source>
</evidence>
<name>A0ABP9BCD4_9SPHI</name>
<dbReference type="SUPFAM" id="SSF54292">
    <property type="entry name" value="2Fe-2S ferredoxin-like"/>
    <property type="match status" value="1"/>
</dbReference>
<evidence type="ECO:0000256" key="5">
    <source>
        <dbReference type="ARBA" id="ARBA00022827"/>
    </source>
</evidence>
<dbReference type="InterPro" id="IPR036010">
    <property type="entry name" value="2Fe-2S_ferredoxin-like_sf"/>
</dbReference>
<dbReference type="InterPro" id="IPR012675">
    <property type="entry name" value="Beta-grasp_dom_sf"/>
</dbReference>
<gene>
    <name evidence="11" type="ORF">GCM10023231_22300</name>
</gene>
<dbReference type="PANTHER" id="PTHR47354:SF8">
    <property type="entry name" value="1,2-PHENYLACETYL-COA EPOXIDASE, SUBUNIT E"/>
    <property type="match status" value="1"/>
</dbReference>
<dbReference type="SUPFAM" id="SSF63380">
    <property type="entry name" value="Riboflavin synthase domain-like"/>
    <property type="match status" value="1"/>
</dbReference>
<dbReference type="Gene3D" id="2.40.30.10">
    <property type="entry name" value="Translation factors"/>
    <property type="match status" value="1"/>
</dbReference>
<dbReference type="Proteomes" id="UP001501411">
    <property type="component" value="Unassembled WGS sequence"/>
</dbReference>
<comment type="cofactor">
    <cofactor evidence="1">
        <name>FAD</name>
        <dbReference type="ChEBI" id="CHEBI:57692"/>
    </cofactor>
</comment>
<keyword evidence="2" id="KW-0285">Flavoprotein</keyword>
<dbReference type="PRINTS" id="PR00371">
    <property type="entry name" value="FPNCR"/>
</dbReference>
<dbReference type="InterPro" id="IPR006058">
    <property type="entry name" value="2Fe2S_fd_BS"/>
</dbReference>
<keyword evidence="12" id="KW-1185">Reference proteome</keyword>
<keyword evidence="4" id="KW-0479">Metal-binding</keyword>
<keyword evidence="6" id="KW-0560">Oxidoreductase</keyword>
<dbReference type="InterPro" id="IPR017938">
    <property type="entry name" value="Riboflavin_synthase-like_b-brl"/>
</dbReference>
<evidence type="ECO:0000259" key="9">
    <source>
        <dbReference type="PROSITE" id="PS51085"/>
    </source>
</evidence>
<evidence type="ECO:0000256" key="8">
    <source>
        <dbReference type="ARBA" id="ARBA00023014"/>
    </source>
</evidence>
<keyword evidence="5" id="KW-0274">FAD</keyword>
<protein>
    <submittedName>
        <fullName evidence="11">Ferredoxin--NADP reductase</fullName>
    </submittedName>
</protein>
<proteinExistence type="predicted"/>